<dbReference type="KEGG" id="acog:HWD57_01850"/>
<feature type="compositionally biased region" description="Polar residues" evidence="1">
    <location>
        <begin position="48"/>
        <end position="58"/>
    </location>
</feature>
<feature type="domain" description="DUF6444" evidence="2">
    <location>
        <begin position="3"/>
        <end position="89"/>
    </location>
</feature>
<feature type="compositionally biased region" description="Basic and acidic residues" evidence="1">
    <location>
        <begin position="95"/>
        <end position="113"/>
    </location>
</feature>
<dbReference type="InterPro" id="IPR045618">
    <property type="entry name" value="DUF6444"/>
</dbReference>
<organism evidence="3 4">
    <name type="scientific">Candidatus Accumulibacter cognatus</name>
    <dbReference type="NCBI Taxonomy" id="2954383"/>
    <lineage>
        <taxon>Bacteria</taxon>
        <taxon>Pseudomonadati</taxon>
        <taxon>Pseudomonadota</taxon>
        <taxon>Betaproteobacteria</taxon>
        <taxon>Candidatus Accumulibacter</taxon>
    </lineage>
</organism>
<evidence type="ECO:0000256" key="1">
    <source>
        <dbReference type="SAM" id="MobiDB-lite"/>
    </source>
</evidence>
<gene>
    <name evidence="3" type="ORF">HWD57_01850</name>
</gene>
<dbReference type="AlphaFoldDB" id="A0A7D5NA08"/>
<evidence type="ECO:0000313" key="3">
    <source>
        <dbReference type="EMBL" id="QLH48671.1"/>
    </source>
</evidence>
<proteinExistence type="predicted"/>
<dbReference type="Pfam" id="PF20042">
    <property type="entry name" value="DUF6444"/>
    <property type="match status" value="1"/>
</dbReference>
<dbReference type="EMBL" id="CP058708">
    <property type="protein sequence ID" value="QLH48671.1"/>
    <property type="molecule type" value="Genomic_DNA"/>
</dbReference>
<sequence length="133" mass="14312">MDELPDLSRLSVAEKDQLIRDLWSWVRSLTVQVTTLQAKGDELVARLAQNSRNSSKPPSSDGLAKPQPKSLRKGGERPSGGQEGHGGHTLQKVAVADHIETHLPPSHCDDRGGPVCLDRKSALISGALPVVVR</sequence>
<evidence type="ECO:0000259" key="2">
    <source>
        <dbReference type="Pfam" id="PF20042"/>
    </source>
</evidence>
<accession>A0A7D5NA08</accession>
<protein>
    <recommendedName>
        <fullName evidence="2">DUF6444 domain-containing protein</fullName>
    </recommendedName>
</protein>
<evidence type="ECO:0000313" key="4">
    <source>
        <dbReference type="Proteomes" id="UP000509684"/>
    </source>
</evidence>
<feature type="region of interest" description="Disordered" evidence="1">
    <location>
        <begin position="47"/>
        <end position="113"/>
    </location>
</feature>
<name>A0A7D5NA08_9PROT</name>
<reference evidence="3 4" key="1">
    <citation type="journal article" date="2019" name="Microbiome">
        <title>Annotated bacterial chromosomes from frame-shift-corrected long-read metagenomic data.</title>
        <authorList>
            <person name="Arumugam K."/>
            <person name="Bagci C."/>
            <person name="Bessarab I."/>
            <person name="Beier S."/>
            <person name="Buchfink B."/>
            <person name="Gorska A."/>
            <person name="Qiu G."/>
            <person name="Huson D.H."/>
            <person name="Williams R.B.H."/>
        </authorList>
    </citation>
    <scope>NUCLEOTIDE SEQUENCE [LARGE SCALE GENOMIC DNA]</scope>
    <source>
        <strain evidence="3">SSA1</strain>
    </source>
</reference>
<dbReference type="Proteomes" id="UP000509684">
    <property type="component" value="Chromosome"/>
</dbReference>